<dbReference type="PROSITE" id="PS51708">
    <property type="entry name" value="CHAD"/>
    <property type="match status" value="1"/>
</dbReference>
<dbReference type="InterPro" id="IPR038186">
    <property type="entry name" value="CHAD_dom_sf"/>
</dbReference>
<comment type="caution">
    <text evidence="2">The sequence shown here is derived from an EMBL/GenBank/DDBJ whole genome shotgun (WGS) entry which is preliminary data.</text>
</comment>
<dbReference type="Gene3D" id="1.40.20.10">
    <property type="entry name" value="CHAD domain"/>
    <property type="match status" value="1"/>
</dbReference>
<organism evidence="2 3">
    <name type="scientific">Sphingobium lignivorans</name>
    <dbReference type="NCBI Taxonomy" id="2735886"/>
    <lineage>
        <taxon>Bacteria</taxon>
        <taxon>Pseudomonadati</taxon>
        <taxon>Pseudomonadota</taxon>
        <taxon>Alphaproteobacteria</taxon>
        <taxon>Sphingomonadales</taxon>
        <taxon>Sphingomonadaceae</taxon>
        <taxon>Sphingobium</taxon>
    </lineage>
</organism>
<reference evidence="2 3" key="1">
    <citation type="submission" date="2020-08" db="EMBL/GenBank/DDBJ databases">
        <title>Exploring microbial biodiversity for novel pathways involved in the catabolism of aromatic compounds derived from lignin.</title>
        <authorList>
            <person name="Elkins J."/>
        </authorList>
    </citation>
    <scope>NUCLEOTIDE SEQUENCE [LARGE SCALE GENOMIC DNA]</scope>
    <source>
        <strain evidence="2 3">B1D3A</strain>
    </source>
</reference>
<gene>
    <name evidence="2" type="ORF">HNP60_000342</name>
</gene>
<evidence type="ECO:0000313" key="2">
    <source>
        <dbReference type="EMBL" id="MBB5984368.1"/>
    </source>
</evidence>
<dbReference type="InterPro" id="IPR007899">
    <property type="entry name" value="CHAD_dom"/>
</dbReference>
<proteinExistence type="predicted"/>
<sequence length="298" mass="32737">MPFRFRPSDDTVEAGFRRIACETLDGALALVRERAAPDEDLIHQVRRACKAMRGLLRLVRPAFPAWRTENAAFRDIGAALSGTRDRRVLGETIELLARDAGDDISPAALAALRTALTGEAARTAGRTAALLDGCAAPLLAARVRAESWSLTDHGKAALLPGLRQTYRKARRAMATLAALDGSPAESAASHEWRKQVKYHWQHMRLLRSLAPDHAGDRIAPADRLGDLLGERHDLDMLLDRIGAQAHALPDPAAAALLSALARKRIARLMRKARRVGEDLFEDKPSAFIRHWHFEDSPA</sequence>
<protein>
    <submittedName>
        <fullName evidence="2">CHAD domain-containing protein</fullName>
    </submittedName>
</protein>
<dbReference type="EMBL" id="JACHKA010000001">
    <property type="protein sequence ID" value="MBB5984368.1"/>
    <property type="molecule type" value="Genomic_DNA"/>
</dbReference>
<evidence type="ECO:0000313" key="3">
    <source>
        <dbReference type="Proteomes" id="UP001138540"/>
    </source>
</evidence>
<dbReference type="PANTHER" id="PTHR39339">
    <property type="entry name" value="SLR1444 PROTEIN"/>
    <property type="match status" value="1"/>
</dbReference>
<dbReference type="PANTHER" id="PTHR39339:SF1">
    <property type="entry name" value="CHAD DOMAIN-CONTAINING PROTEIN"/>
    <property type="match status" value="1"/>
</dbReference>
<dbReference type="SMART" id="SM00880">
    <property type="entry name" value="CHAD"/>
    <property type="match status" value="1"/>
</dbReference>
<accession>A0ABR6NCX5</accession>
<keyword evidence="3" id="KW-1185">Reference proteome</keyword>
<name>A0ABR6NCX5_9SPHN</name>
<dbReference type="RefSeq" id="WP_184149396.1">
    <property type="nucleotide sequence ID" value="NZ_JACHKA010000001.1"/>
</dbReference>
<feature type="domain" description="CHAD" evidence="1">
    <location>
        <begin position="9"/>
        <end position="285"/>
    </location>
</feature>
<evidence type="ECO:0000259" key="1">
    <source>
        <dbReference type="PROSITE" id="PS51708"/>
    </source>
</evidence>
<dbReference type="Pfam" id="PF05235">
    <property type="entry name" value="CHAD"/>
    <property type="match status" value="1"/>
</dbReference>
<dbReference type="Proteomes" id="UP001138540">
    <property type="component" value="Unassembled WGS sequence"/>
</dbReference>